<feature type="compositionally biased region" description="Basic and acidic residues" evidence="1">
    <location>
        <begin position="371"/>
        <end position="381"/>
    </location>
</feature>
<protein>
    <submittedName>
        <fullName evidence="2">Uncharacterized protein</fullName>
    </submittedName>
</protein>
<gene>
    <name evidence="2" type="ORF">SERLADRAFT_457716</name>
</gene>
<dbReference type="AlphaFoldDB" id="F8NH68"/>
<proteinExistence type="predicted"/>
<dbReference type="Proteomes" id="UP000008064">
    <property type="component" value="Unassembled WGS sequence"/>
</dbReference>
<feature type="region of interest" description="Disordered" evidence="1">
    <location>
        <begin position="360"/>
        <end position="393"/>
    </location>
</feature>
<sequence>MQPAISPKPIPAISISLAPPQDPIVEPFSPFQFAKADQDDGYRPQHLTPPPTSADTRFPRQSSPLRPQDCQPSGKGLESGRFNDMLKATRERQSVIGTRKVPDLRKELAIKNHRSKQVERRALFLSKIQAPPSPTAVYTPKTPPESPSLLHYTMPSPGLSSPLSLFECATEDNQCLSGEYQQLHDAWVEQVDFRLPRDAQSKSALKTRTNKSTVVQTKSTKSAARLPSLDYITARMGIRGVIQNPVSKVDEPLRSSRLPAFLQSRAAPEVTHGNQDARPQLSVGRLHMPLRTPSPIIGKNIADAKPSVPPPASPRAPLTPKLEVTTMVVPRTCNSSPVALSETNLHAFGRAYAARDMLSTIRRRSPPPCGEMDRNDEEERKVRRHSSPAELPKRTRLGFEHAVLALPGGF</sequence>
<feature type="compositionally biased region" description="Polar residues" evidence="1">
    <location>
        <begin position="53"/>
        <end position="65"/>
    </location>
</feature>
<evidence type="ECO:0000256" key="1">
    <source>
        <dbReference type="SAM" id="MobiDB-lite"/>
    </source>
</evidence>
<dbReference type="GeneID" id="18817569"/>
<dbReference type="OrthoDB" id="3250108at2759"/>
<dbReference type="KEGG" id="sla:SERLADRAFT_457716"/>
<name>F8NH68_SERL9</name>
<organism>
    <name type="scientific">Serpula lacrymans var. lacrymans (strain S7.9)</name>
    <name type="common">Dry rot fungus</name>
    <dbReference type="NCBI Taxonomy" id="578457"/>
    <lineage>
        <taxon>Eukaryota</taxon>
        <taxon>Fungi</taxon>
        <taxon>Dikarya</taxon>
        <taxon>Basidiomycota</taxon>
        <taxon>Agaricomycotina</taxon>
        <taxon>Agaricomycetes</taxon>
        <taxon>Agaricomycetidae</taxon>
        <taxon>Boletales</taxon>
        <taxon>Coniophorineae</taxon>
        <taxon>Serpulaceae</taxon>
        <taxon>Serpula</taxon>
    </lineage>
</organism>
<dbReference type="EMBL" id="GL945429">
    <property type="protein sequence ID" value="EGO29657.1"/>
    <property type="molecule type" value="Genomic_DNA"/>
</dbReference>
<accession>F8NH68</accession>
<reference evidence="2" key="1">
    <citation type="submission" date="2011-04" db="EMBL/GenBank/DDBJ databases">
        <title>Evolution of plant cell wall degrading machinery underlies the functional diversity of forest fungi.</title>
        <authorList>
            <consortium name="US DOE Joint Genome Institute (JGI-PGF)"/>
            <person name="Eastwood D.C."/>
            <person name="Floudas D."/>
            <person name="Binder M."/>
            <person name="Majcherczyk A."/>
            <person name="Schneider P."/>
            <person name="Aerts A."/>
            <person name="Asiegbu F.O."/>
            <person name="Baker S.E."/>
            <person name="Barry K."/>
            <person name="Bendiksby M."/>
            <person name="Blumentritt M."/>
            <person name="Coutinho P.M."/>
            <person name="Cullen D."/>
            <person name="Cullen D."/>
            <person name="Gathman A."/>
            <person name="Goodell B."/>
            <person name="Henrissat B."/>
            <person name="Ihrmark K."/>
            <person name="Kauserud H."/>
            <person name="Kohler A."/>
            <person name="LaButti K."/>
            <person name="Lapidus A."/>
            <person name="Lavin J.L."/>
            <person name="Lee Y.-H."/>
            <person name="Lindquist E."/>
            <person name="Lilly W."/>
            <person name="Lucas S."/>
            <person name="Morin E."/>
            <person name="Murat C."/>
            <person name="Oguiza J.A."/>
            <person name="Park J."/>
            <person name="Pisabarro A.G."/>
            <person name="Riley R."/>
            <person name="Rosling A."/>
            <person name="Salamov A."/>
            <person name="Schmidt O."/>
            <person name="Schmutz J."/>
            <person name="Skrede I."/>
            <person name="Stenlid J."/>
            <person name="Wiebenga A."/>
            <person name="Xie X."/>
            <person name="Kues U."/>
            <person name="Hibbett D.S."/>
            <person name="Hoffmeister D."/>
            <person name="Hogberg N."/>
            <person name="Martin F."/>
            <person name="Grigoriev I.V."/>
            <person name="Watkinson S.C."/>
        </authorList>
    </citation>
    <scope>NUCLEOTIDE SEQUENCE</scope>
    <source>
        <strain evidence="2">S7.9</strain>
    </source>
</reference>
<evidence type="ECO:0000313" key="2">
    <source>
        <dbReference type="EMBL" id="EGO29657.1"/>
    </source>
</evidence>
<feature type="region of interest" description="Disordered" evidence="1">
    <location>
        <begin position="1"/>
        <end position="81"/>
    </location>
</feature>
<dbReference type="RefSeq" id="XP_007313899.1">
    <property type="nucleotide sequence ID" value="XM_007313837.1"/>
</dbReference>
<feature type="compositionally biased region" description="Pro residues" evidence="1">
    <location>
        <begin position="1"/>
        <end position="10"/>
    </location>
</feature>
<dbReference type="HOGENOM" id="CLU_056207_0_0_1"/>